<evidence type="ECO:0000256" key="11">
    <source>
        <dbReference type="ARBA" id="ARBA00023204"/>
    </source>
</evidence>
<evidence type="ECO:0000256" key="8">
    <source>
        <dbReference type="ARBA" id="ARBA00022801"/>
    </source>
</evidence>
<keyword evidence="4" id="KW-0540">Nuclease</keyword>
<reference evidence="14 15" key="1">
    <citation type="submission" date="2021-03" db="EMBL/GenBank/DDBJ databases">
        <title>Antimicrobial resistance genes in bacteria isolated from Japanese honey, and their potential for conferring macrolide and lincosamide resistance in the American foulbrood pathogen Paenibacillus larvae.</title>
        <authorList>
            <person name="Okamoto M."/>
            <person name="Kumagai M."/>
            <person name="Kanamori H."/>
            <person name="Takamatsu D."/>
        </authorList>
    </citation>
    <scope>NUCLEOTIDE SEQUENCE [LARGE SCALE GENOMIC DNA]</scope>
    <source>
        <strain evidence="14 15">J1TS3</strain>
    </source>
</reference>
<comment type="subcellular location">
    <subcellularLocation>
        <location evidence="2">Cytoplasm</location>
    </subcellularLocation>
</comment>
<evidence type="ECO:0000256" key="9">
    <source>
        <dbReference type="ARBA" id="ARBA00022842"/>
    </source>
</evidence>
<evidence type="ECO:0000256" key="7">
    <source>
        <dbReference type="ARBA" id="ARBA00022763"/>
    </source>
</evidence>
<evidence type="ECO:0000256" key="3">
    <source>
        <dbReference type="ARBA" id="ARBA00022490"/>
    </source>
</evidence>
<proteinExistence type="inferred from homology"/>
<gene>
    <name evidence="14" type="primary">yotM</name>
    <name evidence="14" type="ORF">J1TS3_25620</name>
</gene>
<evidence type="ECO:0000256" key="13">
    <source>
        <dbReference type="ARBA" id="ARBA00029523"/>
    </source>
</evidence>
<keyword evidence="8" id="KW-0378">Hydrolase</keyword>
<dbReference type="SUPFAM" id="SSF52980">
    <property type="entry name" value="Restriction endonuclease-like"/>
    <property type="match status" value="1"/>
</dbReference>
<keyword evidence="9" id="KW-0460">Magnesium</keyword>
<evidence type="ECO:0000256" key="4">
    <source>
        <dbReference type="ARBA" id="ARBA00022722"/>
    </source>
</evidence>
<evidence type="ECO:0000256" key="5">
    <source>
        <dbReference type="ARBA" id="ARBA00022723"/>
    </source>
</evidence>
<protein>
    <recommendedName>
        <fullName evidence="13">Holliday junction resolvase RecU</fullName>
    </recommendedName>
</protein>
<keyword evidence="5" id="KW-0479">Metal-binding</keyword>
<evidence type="ECO:0000256" key="1">
    <source>
        <dbReference type="ARBA" id="ARBA00001946"/>
    </source>
</evidence>
<dbReference type="InterPro" id="IPR004612">
    <property type="entry name" value="Resolv_RecU"/>
</dbReference>
<accession>A0ABQ4K6R8</accession>
<keyword evidence="15" id="KW-1185">Reference proteome</keyword>
<dbReference type="Pfam" id="PF03838">
    <property type="entry name" value="RecU"/>
    <property type="match status" value="1"/>
</dbReference>
<dbReference type="RefSeq" id="WP_249412704.1">
    <property type="nucleotide sequence ID" value="NZ_BOQT01000008.1"/>
</dbReference>
<keyword evidence="3" id="KW-0963">Cytoplasm</keyword>
<name>A0ABQ4K6R8_9BACI</name>
<evidence type="ECO:0000256" key="2">
    <source>
        <dbReference type="ARBA" id="ARBA00004496"/>
    </source>
</evidence>
<keyword evidence="11" id="KW-0234">DNA repair</keyword>
<dbReference type="InterPro" id="IPR011856">
    <property type="entry name" value="tRNA_endonuc-like_dom_sf"/>
</dbReference>
<dbReference type="Proteomes" id="UP000680279">
    <property type="component" value="Unassembled WGS sequence"/>
</dbReference>
<sequence length="181" mass="21240">MSKRINHGKVFEEDIRNSALEQGLWFYRIKDISPMMLKPNVRLSKNDYDSFIYKKPNLFPIELKSTKSKSLSLSESMVKKHQIESLKKAADTDGVIPGFLVNFREPKNRVFFININEFLKYKNIAENGLDHTYEGRVNKASIPIHIVEQIGIEVQGEKKRTRYRYKLNKLIQELILDYKCV</sequence>
<evidence type="ECO:0000256" key="10">
    <source>
        <dbReference type="ARBA" id="ARBA00023172"/>
    </source>
</evidence>
<comment type="cofactor">
    <cofactor evidence="1">
        <name>Mg(2+)</name>
        <dbReference type="ChEBI" id="CHEBI:18420"/>
    </cofactor>
</comment>
<evidence type="ECO:0000256" key="12">
    <source>
        <dbReference type="ARBA" id="ARBA00023447"/>
    </source>
</evidence>
<dbReference type="Gene3D" id="3.40.1350.10">
    <property type="match status" value="1"/>
</dbReference>
<keyword evidence="10" id="KW-0233">DNA recombination</keyword>
<evidence type="ECO:0000313" key="15">
    <source>
        <dbReference type="Proteomes" id="UP000680279"/>
    </source>
</evidence>
<organism evidence="14 15">
    <name type="scientific">Siminovitchia fordii</name>
    <dbReference type="NCBI Taxonomy" id="254759"/>
    <lineage>
        <taxon>Bacteria</taxon>
        <taxon>Bacillati</taxon>
        <taxon>Bacillota</taxon>
        <taxon>Bacilli</taxon>
        <taxon>Bacillales</taxon>
        <taxon>Bacillaceae</taxon>
        <taxon>Siminovitchia</taxon>
    </lineage>
</organism>
<comment type="similarity">
    <text evidence="12">Belongs to the RecU family.</text>
</comment>
<evidence type="ECO:0000256" key="6">
    <source>
        <dbReference type="ARBA" id="ARBA00022759"/>
    </source>
</evidence>
<keyword evidence="6" id="KW-0255">Endonuclease</keyword>
<dbReference type="InterPro" id="IPR011335">
    <property type="entry name" value="Restrct_endonuc-II-like"/>
</dbReference>
<dbReference type="EMBL" id="BOQT01000008">
    <property type="protein sequence ID" value="GIN21428.1"/>
    <property type="molecule type" value="Genomic_DNA"/>
</dbReference>
<evidence type="ECO:0000313" key="14">
    <source>
        <dbReference type="EMBL" id="GIN21428.1"/>
    </source>
</evidence>
<comment type="caution">
    <text evidence="14">The sequence shown here is derived from an EMBL/GenBank/DDBJ whole genome shotgun (WGS) entry which is preliminary data.</text>
</comment>
<keyword evidence="7" id="KW-0227">DNA damage</keyword>